<feature type="transmembrane region" description="Helical" evidence="12">
    <location>
        <begin position="333"/>
        <end position="355"/>
    </location>
</feature>
<keyword evidence="11" id="KW-0807">Transducer</keyword>
<dbReference type="Pfam" id="PF00001">
    <property type="entry name" value="7tm_1"/>
    <property type="match status" value="1"/>
</dbReference>
<feature type="transmembrane region" description="Helical" evidence="12">
    <location>
        <begin position="153"/>
        <end position="175"/>
    </location>
</feature>
<dbReference type="AlphaFoldDB" id="A0AAE0ZJ91"/>
<dbReference type="GO" id="GO:0016020">
    <property type="term" value="C:membrane"/>
    <property type="evidence" value="ECO:0007669"/>
    <property type="project" value="UniProtKB-SubCell"/>
</dbReference>
<keyword evidence="5" id="KW-0681">Retinal protein</keyword>
<dbReference type="GO" id="GO:0004930">
    <property type="term" value="F:G protein-coupled receptor activity"/>
    <property type="evidence" value="ECO:0007669"/>
    <property type="project" value="UniProtKB-KW"/>
</dbReference>
<dbReference type="EMBL" id="JAWDGP010003851">
    <property type="protein sequence ID" value="KAK3770360.1"/>
    <property type="molecule type" value="Genomic_DNA"/>
</dbReference>
<evidence type="ECO:0000256" key="2">
    <source>
        <dbReference type="ARBA" id="ARBA00022543"/>
    </source>
</evidence>
<evidence type="ECO:0000256" key="1">
    <source>
        <dbReference type="ARBA" id="ARBA00004141"/>
    </source>
</evidence>
<feature type="transmembrane region" description="Helical" evidence="12">
    <location>
        <begin position="240"/>
        <end position="262"/>
    </location>
</feature>
<evidence type="ECO:0000256" key="4">
    <source>
        <dbReference type="ARBA" id="ARBA00022692"/>
    </source>
</evidence>
<organism evidence="14 15">
    <name type="scientific">Elysia crispata</name>
    <name type="common">lettuce slug</name>
    <dbReference type="NCBI Taxonomy" id="231223"/>
    <lineage>
        <taxon>Eukaryota</taxon>
        <taxon>Metazoa</taxon>
        <taxon>Spiralia</taxon>
        <taxon>Lophotrochozoa</taxon>
        <taxon>Mollusca</taxon>
        <taxon>Gastropoda</taxon>
        <taxon>Heterobranchia</taxon>
        <taxon>Euthyneura</taxon>
        <taxon>Panpulmonata</taxon>
        <taxon>Sacoglossa</taxon>
        <taxon>Placobranchoidea</taxon>
        <taxon>Plakobranchidae</taxon>
        <taxon>Elysia</taxon>
    </lineage>
</organism>
<feature type="transmembrane region" description="Helical" evidence="12">
    <location>
        <begin position="196"/>
        <end position="220"/>
    </location>
</feature>
<dbReference type="SUPFAM" id="SSF81321">
    <property type="entry name" value="Family A G protein-coupled receptor-like"/>
    <property type="match status" value="1"/>
</dbReference>
<dbReference type="GO" id="GO:0009881">
    <property type="term" value="F:photoreceptor activity"/>
    <property type="evidence" value="ECO:0007669"/>
    <property type="project" value="UniProtKB-KW"/>
</dbReference>
<keyword evidence="15" id="KW-1185">Reference proteome</keyword>
<dbReference type="InterPro" id="IPR017452">
    <property type="entry name" value="GPCR_Rhodpsn_7TM"/>
</dbReference>
<evidence type="ECO:0000256" key="5">
    <source>
        <dbReference type="ARBA" id="ARBA00022925"/>
    </source>
</evidence>
<evidence type="ECO:0000313" key="14">
    <source>
        <dbReference type="EMBL" id="KAK3770360.1"/>
    </source>
</evidence>
<keyword evidence="2" id="KW-0600">Photoreceptor protein</keyword>
<dbReference type="FunFam" id="1.20.1070.10:FF:000219">
    <property type="entry name" value="Opsin 5-like 2"/>
    <property type="match status" value="1"/>
</dbReference>
<dbReference type="PROSITE" id="PS50262">
    <property type="entry name" value="G_PROTEIN_RECEP_F1_2"/>
    <property type="match status" value="1"/>
</dbReference>
<accession>A0AAE0ZJ91</accession>
<keyword evidence="10" id="KW-0675">Receptor</keyword>
<keyword evidence="4 12" id="KW-0812">Transmembrane</keyword>
<evidence type="ECO:0000256" key="10">
    <source>
        <dbReference type="ARBA" id="ARBA00023170"/>
    </source>
</evidence>
<dbReference type="Gene3D" id="1.20.1070.10">
    <property type="entry name" value="Rhodopsin 7-helix transmembrane proteins"/>
    <property type="match status" value="1"/>
</dbReference>
<sequence>MNDSTTEDSHGIFAENSSVAREIFAENSSVARGIFAENSSVARGIFAENSSEAPIFNTTEYFNDTIAVDPGPSATTLLAVALYLTFVGICAVGGNTTVLTIILKDKKLRSKPHNHLLIVLAFCDLSIMFGGYPFTIISAFSGRWMFNDAICTYAGFFVYFVSLTSMNILVAICIFRYVMICLPGKSFLLTAKLTRYTIFACFAYSFFWTATPLVGWGSYAMEPFVVSCSLDWAKHEMTDVSYLVACIFFCYIVHIAIMVNCYRHISRTVKQLAQRDRERGRIVREDEMLYRSKVADDQQVTRMCFLVVIVFTLVWAPYTFVCAVHIFYEDMPIYLTALPTLFAKTSCMMNPLVYFMTNRSFRVKAFEVFGCTGMSNIVGVEMTNSRQMEPCEVVRKFDKLSKDGVYLGQDKVVMEKTSTMF</sequence>
<evidence type="ECO:0000256" key="3">
    <source>
        <dbReference type="ARBA" id="ARBA00022606"/>
    </source>
</evidence>
<reference evidence="14" key="1">
    <citation type="journal article" date="2023" name="G3 (Bethesda)">
        <title>A reference genome for the long-term kleptoplast-retaining sea slug Elysia crispata morphotype clarki.</title>
        <authorList>
            <person name="Eastman K.E."/>
            <person name="Pendleton A.L."/>
            <person name="Shaikh M.A."/>
            <person name="Suttiyut T."/>
            <person name="Ogas R."/>
            <person name="Tomko P."/>
            <person name="Gavelis G."/>
            <person name="Widhalm J.R."/>
            <person name="Wisecaver J.H."/>
        </authorList>
    </citation>
    <scope>NUCLEOTIDE SEQUENCE</scope>
    <source>
        <strain evidence="14">ECLA1</strain>
    </source>
</reference>
<dbReference type="PANTHER" id="PTHR24240">
    <property type="entry name" value="OPSIN"/>
    <property type="match status" value="1"/>
</dbReference>
<keyword evidence="3" id="KW-0716">Sensory transduction</keyword>
<feature type="transmembrane region" description="Helical" evidence="12">
    <location>
        <begin position="303"/>
        <end position="327"/>
    </location>
</feature>
<keyword evidence="9 12" id="KW-0472">Membrane</keyword>
<evidence type="ECO:0000256" key="11">
    <source>
        <dbReference type="ARBA" id="ARBA00023224"/>
    </source>
</evidence>
<name>A0AAE0ZJ91_9GAST</name>
<dbReference type="InterPro" id="IPR000276">
    <property type="entry name" value="GPCR_Rhodpsn"/>
</dbReference>
<feature type="domain" description="G-protein coupled receptors family 1 profile" evidence="13">
    <location>
        <begin position="94"/>
        <end position="354"/>
    </location>
</feature>
<evidence type="ECO:0000256" key="7">
    <source>
        <dbReference type="ARBA" id="ARBA00022991"/>
    </source>
</evidence>
<dbReference type="PRINTS" id="PR00237">
    <property type="entry name" value="GPCRRHODOPSN"/>
</dbReference>
<keyword evidence="8" id="KW-0297">G-protein coupled receptor</keyword>
<dbReference type="Proteomes" id="UP001283361">
    <property type="component" value="Unassembled WGS sequence"/>
</dbReference>
<evidence type="ECO:0000256" key="8">
    <source>
        <dbReference type="ARBA" id="ARBA00023040"/>
    </source>
</evidence>
<evidence type="ECO:0000256" key="9">
    <source>
        <dbReference type="ARBA" id="ARBA00023136"/>
    </source>
</evidence>
<protein>
    <recommendedName>
        <fullName evidence="13">G-protein coupled receptors family 1 profile domain-containing protein</fullName>
    </recommendedName>
</protein>
<feature type="transmembrane region" description="Helical" evidence="12">
    <location>
        <begin position="80"/>
        <end position="103"/>
    </location>
</feature>
<dbReference type="InterPro" id="IPR050125">
    <property type="entry name" value="GPCR_opsins"/>
</dbReference>
<evidence type="ECO:0000313" key="15">
    <source>
        <dbReference type="Proteomes" id="UP001283361"/>
    </source>
</evidence>
<dbReference type="GO" id="GO:0007602">
    <property type="term" value="P:phototransduction"/>
    <property type="evidence" value="ECO:0007669"/>
    <property type="project" value="UniProtKB-KW"/>
</dbReference>
<feature type="transmembrane region" description="Helical" evidence="12">
    <location>
        <begin position="115"/>
        <end position="141"/>
    </location>
</feature>
<comment type="caution">
    <text evidence="14">The sequence shown here is derived from an EMBL/GenBank/DDBJ whole genome shotgun (WGS) entry which is preliminary data.</text>
</comment>
<evidence type="ECO:0000256" key="6">
    <source>
        <dbReference type="ARBA" id="ARBA00022989"/>
    </source>
</evidence>
<proteinExistence type="predicted"/>
<comment type="subcellular location">
    <subcellularLocation>
        <location evidence="1">Membrane</location>
        <topology evidence="1">Multi-pass membrane protein</topology>
    </subcellularLocation>
</comment>
<keyword evidence="7" id="KW-0157">Chromophore</keyword>
<gene>
    <name evidence="14" type="ORF">RRG08_028259</name>
</gene>
<dbReference type="PROSITE" id="PS00238">
    <property type="entry name" value="OPSIN"/>
    <property type="match status" value="1"/>
</dbReference>
<evidence type="ECO:0000256" key="12">
    <source>
        <dbReference type="SAM" id="Phobius"/>
    </source>
</evidence>
<dbReference type="InterPro" id="IPR027430">
    <property type="entry name" value="Retinal_BS"/>
</dbReference>
<evidence type="ECO:0000259" key="13">
    <source>
        <dbReference type="PROSITE" id="PS50262"/>
    </source>
</evidence>
<keyword evidence="6 12" id="KW-1133">Transmembrane helix</keyword>